<organism evidence="3 4">
    <name type="scientific">Aldrovandia affinis</name>
    <dbReference type="NCBI Taxonomy" id="143900"/>
    <lineage>
        <taxon>Eukaryota</taxon>
        <taxon>Metazoa</taxon>
        <taxon>Chordata</taxon>
        <taxon>Craniata</taxon>
        <taxon>Vertebrata</taxon>
        <taxon>Euteleostomi</taxon>
        <taxon>Actinopterygii</taxon>
        <taxon>Neopterygii</taxon>
        <taxon>Teleostei</taxon>
        <taxon>Notacanthiformes</taxon>
        <taxon>Halosauridae</taxon>
        <taxon>Aldrovandia</taxon>
    </lineage>
</organism>
<evidence type="ECO:0000313" key="3">
    <source>
        <dbReference type="EMBL" id="KAJ8409976.1"/>
    </source>
</evidence>
<dbReference type="AlphaFoldDB" id="A0AAD7WUH6"/>
<gene>
    <name evidence="3" type="ORF">AAFF_G00210170</name>
</gene>
<sequence>MAPQSQALPLPQICLLLSTGWVLCLEATLFPELSHPQSALGASSSRPARDLASCPPLTTTPIPSPLCPAYSPSRIDLDYGSAAEGPCVLWRPLVRGEDV</sequence>
<protein>
    <submittedName>
        <fullName evidence="3">Uncharacterized protein</fullName>
    </submittedName>
</protein>
<keyword evidence="4" id="KW-1185">Reference proteome</keyword>
<dbReference type="EMBL" id="JAINUG010000028">
    <property type="protein sequence ID" value="KAJ8409976.1"/>
    <property type="molecule type" value="Genomic_DNA"/>
</dbReference>
<accession>A0AAD7WUH6</accession>
<proteinExistence type="predicted"/>
<feature type="signal peptide" evidence="2">
    <location>
        <begin position="1"/>
        <end position="24"/>
    </location>
</feature>
<comment type="caution">
    <text evidence="3">The sequence shown here is derived from an EMBL/GenBank/DDBJ whole genome shotgun (WGS) entry which is preliminary data.</text>
</comment>
<evidence type="ECO:0000256" key="2">
    <source>
        <dbReference type="SAM" id="SignalP"/>
    </source>
</evidence>
<keyword evidence="2" id="KW-0732">Signal</keyword>
<feature type="compositionally biased region" description="Polar residues" evidence="1">
    <location>
        <begin position="36"/>
        <end position="46"/>
    </location>
</feature>
<feature type="chain" id="PRO_5042262964" evidence="2">
    <location>
        <begin position="25"/>
        <end position="99"/>
    </location>
</feature>
<reference evidence="3" key="1">
    <citation type="journal article" date="2023" name="Science">
        <title>Genome structures resolve the early diversification of teleost fishes.</title>
        <authorList>
            <person name="Parey E."/>
            <person name="Louis A."/>
            <person name="Montfort J."/>
            <person name="Bouchez O."/>
            <person name="Roques C."/>
            <person name="Iampietro C."/>
            <person name="Lluch J."/>
            <person name="Castinel A."/>
            <person name="Donnadieu C."/>
            <person name="Desvignes T."/>
            <person name="Floi Bucao C."/>
            <person name="Jouanno E."/>
            <person name="Wen M."/>
            <person name="Mejri S."/>
            <person name="Dirks R."/>
            <person name="Jansen H."/>
            <person name="Henkel C."/>
            <person name="Chen W.J."/>
            <person name="Zahm M."/>
            <person name="Cabau C."/>
            <person name="Klopp C."/>
            <person name="Thompson A.W."/>
            <person name="Robinson-Rechavi M."/>
            <person name="Braasch I."/>
            <person name="Lecointre G."/>
            <person name="Bobe J."/>
            <person name="Postlethwait J.H."/>
            <person name="Berthelot C."/>
            <person name="Roest Crollius H."/>
            <person name="Guiguen Y."/>
        </authorList>
    </citation>
    <scope>NUCLEOTIDE SEQUENCE</scope>
    <source>
        <strain evidence="3">NC1722</strain>
    </source>
</reference>
<evidence type="ECO:0000313" key="4">
    <source>
        <dbReference type="Proteomes" id="UP001221898"/>
    </source>
</evidence>
<feature type="region of interest" description="Disordered" evidence="1">
    <location>
        <begin position="36"/>
        <end position="57"/>
    </location>
</feature>
<name>A0AAD7WUH6_9TELE</name>
<dbReference type="Proteomes" id="UP001221898">
    <property type="component" value="Unassembled WGS sequence"/>
</dbReference>
<evidence type="ECO:0000256" key="1">
    <source>
        <dbReference type="SAM" id="MobiDB-lite"/>
    </source>
</evidence>